<sequence length="105" mass="12076">MRSDGLLQIIREVKLLAVAAFHCGDAFPVEEEGIQQWKGSDVPRCSLRIQRAIRAPNPASLSFTSDYRRLTAWRVTFTSFKVPKMSAKYASFIRNSGFFVFFPWR</sequence>
<protein>
    <submittedName>
        <fullName evidence="1">Uncharacterized protein</fullName>
    </submittedName>
</protein>
<dbReference type="Proteomes" id="UP000770661">
    <property type="component" value="Unassembled WGS sequence"/>
</dbReference>
<proteinExistence type="predicted"/>
<reference evidence="1" key="1">
    <citation type="submission" date="2020-07" db="EMBL/GenBank/DDBJ databases">
        <title>The High-quality genome of the commercially important snow crab, Chionoecetes opilio.</title>
        <authorList>
            <person name="Jeong J.-H."/>
            <person name="Ryu S."/>
        </authorList>
    </citation>
    <scope>NUCLEOTIDE SEQUENCE</scope>
    <source>
        <strain evidence="1">MADBK_172401_WGS</strain>
        <tissue evidence="1">Digestive gland</tissue>
    </source>
</reference>
<dbReference type="AlphaFoldDB" id="A0A8J5D0E8"/>
<name>A0A8J5D0E8_CHIOP</name>
<evidence type="ECO:0000313" key="1">
    <source>
        <dbReference type="EMBL" id="KAG0725042.1"/>
    </source>
</evidence>
<accession>A0A8J5D0E8</accession>
<comment type="caution">
    <text evidence="1">The sequence shown here is derived from an EMBL/GenBank/DDBJ whole genome shotgun (WGS) entry which is preliminary data.</text>
</comment>
<gene>
    <name evidence="1" type="ORF">GWK47_004838</name>
</gene>
<dbReference type="EMBL" id="JACEEZ010006103">
    <property type="protein sequence ID" value="KAG0725042.1"/>
    <property type="molecule type" value="Genomic_DNA"/>
</dbReference>
<evidence type="ECO:0000313" key="2">
    <source>
        <dbReference type="Proteomes" id="UP000770661"/>
    </source>
</evidence>
<organism evidence="1 2">
    <name type="scientific">Chionoecetes opilio</name>
    <name type="common">Atlantic snow crab</name>
    <name type="synonym">Cancer opilio</name>
    <dbReference type="NCBI Taxonomy" id="41210"/>
    <lineage>
        <taxon>Eukaryota</taxon>
        <taxon>Metazoa</taxon>
        <taxon>Ecdysozoa</taxon>
        <taxon>Arthropoda</taxon>
        <taxon>Crustacea</taxon>
        <taxon>Multicrustacea</taxon>
        <taxon>Malacostraca</taxon>
        <taxon>Eumalacostraca</taxon>
        <taxon>Eucarida</taxon>
        <taxon>Decapoda</taxon>
        <taxon>Pleocyemata</taxon>
        <taxon>Brachyura</taxon>
        <taxon>Eubrachyura</taxon>
        <taxon>Majoidea</taxon>
        <taxon>Majidae</taxon>
        <taxon>Chionoecetes</taxon>
    </lineage>
</organism>
<keyword evidence="2" id="KW-1185">Reference proteome</keyword>